<proteinExistence type="predicted"/>
<keyword evidence="2" id="KW-1185">Reference proteome</keyword>
<dbReference type="EMBL" id="RCHU02000016">
    <property type="protein sequence ID" value="KAL3568805.1"/>
    <property type="molecule type" value="Genomic_DNA"/>
</dbReference>
<organism evidence="1 2">
    <name type="scientific">Populus alba</name>
    <name type="common">White poplar</name>
    <dbReference type="NCBI Taxonomy" id="43335"/>
    <lineage>
        <taxon>Eukaryota</taxon>
        <taxon>Viridiplantae</taxon>
        <taxon>Streptophyta</taxon>
        <taxon>Embryophyta</taxon>
        <taxon>Tracheophyta</taxon>
        <taxon>Spermatophyta</taxon>
        <taxon>Magnoliopsida</taxon>
        <taxon>eudicotyledons</taxon>
        <taxon>Gunneridae</taxon>
        <taxon>Pentapetalae</taxon>
        <taxon>rosids</taxon>
        <taxon>fabids</taxon>
        <taxon>Malpighiales</taxon>
        <taxon>Salicaceae</taxon>
        <taxon>Saliceae</taxon>
        <taxon>Populus</taxon>
    </lineage>
</organism>
<sequence length="276" mass="30472">MAKLFPKLVSSLALLLLLCQFGYVACQPPVNSPSRNATLPADEEKALEDLLIKLEWGFHPNISRSACSSNFEYIKCDCTDENSTVCHVTGLDLGFNELTGQLPPQLGELKYLNHLDVGSNNLSGELPGNYANFSTWDQLRVAGNRLTGQVPKFIANWNGLSYLVIRNCSISGEIPPYIGDWSRLKYLSLAYNMLSGQIPKELGDLSNLKMIDLSFNNLSGGIPDSMKNLNLTKMFLTGNMLSGTVPPWLPRKIKDTADLSYNNFDDGQKGEGKLNM</sequence>
<name>A0ACC4ARJ2_POPAL</name>
<accession>A0ACC4ARJ2</accession>
<comment type="caution">
    <text evidence="1">The sequence shown here is derived from an EMBL/GenBank/DDBJ whole genome shotgun (WGS) entry which is preliminary data.</text>
</comment>
<reference evidence="1 2" key="1">
    <citation type="journal article" date="2024" name="Plant Biotechnol. J.">
        <title>Genome and CRISPR/Cas9 system of a widespread forest tree (Populus alba) in the world.</title>
        <authorList>
            <person name="Liu Y.J."/>
            <person name="Jiang P.F."/>
            <person name="Han X.M."/>
            <person name="Li X.Y."/>
            <person name="Wang H.M."/>
            <person name="Wang Y.J."/>
            <person name="Wang X.X."/>
            <person name="Zeng Q.Y."/>
        </authorList>
    </citation>
    <scope>NUCLEOTIDE SEQUENCE [LARGE SCALE GENOMIC DNA]</scope>
    <source>
        <strain evidence="2">cv. PAL-ZL1</strain>
    </source>
</reference>
<gene>
    <name evidence="1" type="ORF">D5086_028695</name>
</gene>
<dbReference type="Proteomes" id="UP000309997">
    <property type="component" value="Unassembled WGS sequence"/>
</dbReference>
<evidence type="ECO:0000313" key="2">
    <source>
        <dbReference type="Proteomes" id="UP000309997"/>
    </source>
</evidence>
<protein>
    <submittedName>
        <fullName evidence="1">Uncharacterized protein</fullName>
    </submittedName>
</protein>
<evidence type="ECO:0000313" key="1">
    <source>
        <dbReference type="EMBL" id="KAL3568805.1"/>
    </source>
</evidence>